<accession>A0A2P2LZL0</accession>
<protein>
    <submittedName>
        <fullName evidence="1">Uncharacterized protein</fullName>
    </submittedName>
</protein>
<proteinExistence type="predicted"/>
<organism evidence="1">
    <name type="scientific">Rhizophora mucronata</name>
    <name type="common">Asiatic mangrove</name>
    <dbReference type="NCBI Taxonomy" id="61149"/>
    <lineage>
        <taxon>Eukaryota</taxon>
        <taxon>Viridiplantae</taxon>
        <taxon>Streptophyta</taxon>
        <taxon>Embryophyta</taxon>
        <taxon>Tracheophyta</taxon>
        <taxon>Spermatophyta</taxon>
        <taxon>Magnoliopsida</taxon>
        <taxon>eudicotyledons</taxon>
        <taxon>Gunneridae</taxon>
        <taxon>Pentapetalae</taxon>
        <taxon>rosids</taxon>
        <taxon>fabids</taxon>
        <taxon>Malpighiales</taxon>
        <taxon>Rhizophoraceae</taxon>
        <taxon>Rhizophora</taxon>
    </lineage>
</organism>
<sequence>MDCGFVTVPIFCTRFLNFYQTQLSITPTKYR</sequence>
<name>A0A2P2LZL0_RHIMU</name>
<reference evidence="1" key="1">
    <citation type="submission" date="2018-02" db="EMBL/GenBank/DDBJ databases">
        <title>Rhizophora mucronata_Transcriptome.</title>
        <authorList>
            <person name="Meera S.P."/>
            <person name="Sreeshan A."/>
            <person name="Augustine A."/>
        </authorList>
    </citation>
    <scope>NUCLEOTIDE SEQUENCE</scope>
    <source>
        <tissue evidence="1">Leaf</tissue>
    </source>
</reference>
<evidence type="ECO:0000313" key="1">
    <source>
        <dbReference type="EMBL" id="MBX23422.1"/>
    </source>
</evidence>
<dbReference type="AlphaFoldDB" id="A0A2P2LZL0"/>
<dbReference type="EMBL" id="GGEC01042938">
    <property type="protein sequence ID" value="MBX23422.1"/>
    <property type="molecule type" value="Transcribed_RNA"/>
</dbReference>